<evidence type="ECO:0000313" key="2">
    <source>
        <dbReference type="EMBL" id="GFY56874.1"/>
    </source>
</evidence>
<feature type="compositionally biased region" description="Polar residues" evidence="1">
    <location>
        <begin position="23"/>
        <end position="34"/>
    </location>
</feature>
<dbReference type="EMBL" id="BMAV01011191">
    <property type="protein sequence ID" value="GFY56874.1"/>
    <property type="molecule type" value="Genomic_DNA"/>
</dbReference>
<organism evidence="2 3">
    <name type="scientific">Trichonephila inaurata madagascariensis</name>
    <dbReference type="NCBI Taxonomy" id="2747483"/>
    <lineage>
        <taxon>Eukaryota</taxon>
        <taxon>Metazoa</taxon>
        <taxon>Ecdysozoa</taxon>
        <taxon>Arthropoda</taxon>
        <taxon>Chelicerata</taxon>
        <taxon>Arachnida</taxon>
        <taxon>Araneae</taxon>
        <taxon>Araneomorphae</taxon>
        <taxon>Entelegynae</taxon>
        <taxon>Araneoidea</taxon>
        <taxon>Nephilidae</taxon>
        <taxon>Trichonephila</taxon>
        <taxon>Trichonephila inaurata</taxon>
    </lineage>
</organism>
<feature type="region of interest" description="Disordered" evidence="1">
    <location>
        <begin position="1"/>
        <end position="106"/>
    </location>
</feature>
<keyword evidence="3" id="KW-1185">Reference proteome</keyword>
<reference evidence="2" key="1">
    <citation type="submission" date="2020-08" db="EMBL/GenBank/DDBJ databases">
        <title>Multicomponent nature underlies the extraordinary mechanical properties of spider dragline silk.</title>
        <authorList>
            <person name="Kono N."/>
            <person name="Nakamura H."/>
            <person name="Mori M."/>
            <person name="Yoshida Y."/>
            <person name="Ohtoshi R."/>
            <person name="Malay A.D."/>
            <person name="Moran D.A.P."/>
            <person name="Tomita M."/>
            <person name="Numata K."/>
            <person name="Arakawa K."/>
        </authorList>
    </citation>
    <scope>NUCLEOTIDE SEQUENCE</scope>
</reference>
<accession>A0A8X6XP51</accession>
<protein>
    <submittedName>
        <fullName evidence="2">Uncharacterized protein</fullName>
    </submittedName>
</protein>
<dbReference type="AlphaFoldDB" id="A0A8X6XP51"/>
<evidence type="ECO:0000313" key="3">
    <source>
        <dbReference type="Proteomes" id="UP000886998"/>
    </source>
</evidence>
<sequence>MLRRFRLPSTQLKVHCPTGSPYEASTSHASSTPALPSRSEASHCQPKGDHGVPVGKKKGQRANEEEDRDSDPSPPPEVMTQPRCHWEDVPRDEEEDQSAVESEWPCADDCEERFTSGWGASEPSEVARRRALIEELPVLRVLTGPKRKEGEEREEICAAVGRRPRKHARLAPTSQSPTGCPVSSQDRRTGKTLP</sequence>
<gene>
    <name evidence="2" type="ORF">TNIN_353941</name>
</gene>
<proteinExistence type="predicted"/>
<feature type="region of interest" description="Disordered" evidence="1">
    <location>
        <begin position="145"/>
        <end position="194"/>
    </location>
</feature>
<comment type="caution">
    <text evidence="2">The sequence shown here is derived from an EMBL/GenBank/DDBJ whole genome shotgun (WGS) entry which is preliminary data.</text>
</comment>
<feature type="compositionally biased region" description="Polar residues" evidence="1">
    <location>
        <begin position="172"/>
        <end position="184"/>
    </location>
</feature>
<name>A0A8X6XP51_9ARAC</name>
<dbReference type="Proteomes" id="UP000886998">
    <property type="component" value="Unassembled WGS sequence"/>
</dbReference>
<feature type="compositionally biased region" description="Basic and acidic residues" evidence="1">
    <location>
        <begin position="185"/>
        <end position="194"/>
    </location>
</feature>
<evidence type="ECO:0000256" key="1">
    <source>
        <dbReference type="SAM" id="MobiDB-lite"/>
    </source>
</evidence>